<dbReference type="GO" id="GO:0016459">
    <property type="term" value="C:myosin complex"/>
    <property type="evidence" value="ECO:0007669"/>
    <property type="project" value="UniProtKB-KW"/>
</dbReference>
<dbReference type="GO" id="GO:0005524">
    <property type="term" value="F:ATP binding"/>
    <property type="evidence" value="ECO:0007669"/>
    <property type="project" value="UniProtKB-UniRule"/>
</dbReference>
<feature type="binding site" evidence="7">
    <location>
        <begin position="102"/>
        <end position="109"/>
    </location>
    <ligand>
        <name>ATP</name>
        <dbReference type="ChEBI" id="CHEBI:30616"/>
    </ligand>
</feature>
<evidence type="ECO:0000259" key="8">
    <source>
        <dbReference type="PROSITE" id="PS51456"/>
    </source>
</evidence>
<dbReference type="InterPro" id="IPR036072">
    <property type="entry name" value="MYSc_Myo1"/>
</dbReference>
<dbReference type="FunFam" id="1.20.58.530:FF:000004">
    <property type="entry name" value="Unconventional myosin ID"/>
    <property type="match status" value="1"/>
</dbReference>
<dbReference type="PRINTS" id="PR00193">
    <property type="entry name" value="MYOSINHEAVY"/>
</dbReference>
<dbReference type="GO" id="GO:0007015">
    <property type="term" value="P:actin filament organization"/>
    <property type="evidence" value="ECO:0007669"/>
    <property type="project" value="TreeGrafter"/>
</dbReference>
<evidence type="ECO:0000256" key="7">
    <source>
        <dbReference type="PROSITE-ProRule" id="PRU00782"/>
    </source>
</evidence>
<feature type="region of interest" description="Actin-binding" evidence="7">
    <location>
        <begin position="572"/>
        <end position="594"/>
    </location>
</feature>
<keyword evidence="4 7" id="KW-0518">Myosin</keyword>
<dbReference type="Gene3D" id="1.10.10.820">
    <property type="match status" value="1"/>
</dbReference>
<feature type="domain" description="TH1" evidence="9">
    <location>
        <begin position="814"/>
        <end position="999"/>
    </location>
</feature>
<evidence type="ECO:0000256" key="3">
    <source>
        <dbReference type="ARBA" id="ARBA00022840"/>
    </source>
</evidence>
<dbReference type="GO" id="GO:0051015">
    <property type="term" value="F:actin filament binding"/>
    <property type="evidence" value="ECO:0007669"/>
    <property type="project" value="TreeGrafter"/>
</dbReference>
<organism evidence="10 11">
    <name type="scientific">Clytia hemisphaerica</name>
    <dbReference type="NCBI Taxonomy" id="252671"/>
    <lineage>
        <taxon>Eukaryota</taxon>
        <taxon>Metazoa</taxon>
        <taxon>Cnidaria</taxon>
        <taxon>Hydrozoa</taxon>
        <taxon>Hydroidolina</taxon>
        <taxon>Leptothecata</taxon>
        <taxon>Obeliida</taxon>
        <taxon>Clytiidae</taxon>
        <taxon>Clytia</taxon>
    </lineage>
</organism>
<sequence length="1003" mass="116194">MAFFEGSEYGKGDFVLLDQITMDEFMSNLKLRFEKDKIYTYIGEVVVSVNPYKTMDIYGKEVISEYKGREIFERPPHIFALADAAYKTMKRKNQDSCIVISGESGAGKTEASKIIMKYIAAVTNPNKLSEVESVKDILIQSNVILEAFGNAKTNRNDNSSRFGKYMDIDFDFKGDPIGGHINNYLLEKARVVHQQIGERNFHSFYMLVKGASQDELSKYHLQPRPNDYFYLRQGRCNDVDSLDDKKGFSAVNNALKASKFSPEEIEIIWKLVSSIILLGNLTFNQEGDQAIITDSEALSNISDCLGVSKKDCDKALCYRVVAARGEVIEKGHNKDDAIYGKNAFAKAIYDRLFTWIVNKINSAIDPKHSSQRHVGNKVIGVLDIYGFEIFDENSFEQLCINYCNEKLQQLFIELVLKQEQEEYRRENIEWTQIDYFNNKIICDLIDQQHKGIIAILDEACLNVGKVTDKMFLHAMDQKLGTHNHYKSRQTEPSNKDLTHNQDFQIQHYAGDVKYSAMNFLDKNKDNLFQDFKRLLYNSSHQMLKDQWPEGGQDITKVTKRPQTTATIFKNSMISLVDNLMKKIPYYVRCIKPNALKSPSKFDEDLIAHQVRYLGLIENVRVRRAGFAFRQIYSRFLQRYKITCPATWPVYDKDLKDGCNLIIREFHFEGDVKFGNTKIFIKSPKTIFSLEEERTKKLPMIVLKMQKTWRGYRSRLFVRRLRAALLVMRNWRRFRVRRYVRELVASHGDAKNQPRFGKNLPWPKIGVWPRALVDLDPILRSLFGRWRGNMMLRSVPRDQWGEVRVKSAAIEGLQKQKPQYGLNRRWYGDYLEMPEENQYTNLYEKQISAVAKKYGSVVFSSYIRKANKHGKMEDRAVVVTKNGMVKLTAKFKEMKYIPFAMLKGIAVTSNGDNLVVIRITGNDVVMCLYNNKKECRSGELVGVLYDEYRINRHETLKVDVLPMIHCELGNKKKTVKAKPKDIVPEFEWETKNDMIVHCPVVPNN</sequence>
<dbReference type="GO" id="GO:0005886">
    <property type="term" value="C:plasma membrane"/>
    <property type="evidence" value="ECO:0007669"/>
    <property type="project" value="TreeGrafter"/>
</dbReference>
<dbReference type="GO" id="GO:0005737">
    <property type="term" value="C:cytoplasm"/>
    <property type="evidence" value="ECO:0007669"/>
    <property type="project" value="TreeGrafter"/>
</dbReference>
<dbReference type="SMART" id="SM00242">
    <property type="entry name" value="MYSc"/>
    <property type="match status" value="1"/>
</dbReference>
<dbReference type="OrthoDB" id="6108017at2759"/>
<dbReference type="CDD" id="cd01378">
    <property type="entry name" value="MYSc_Myo1"/>
    <property type="match status" value="1"/>
</dbReference>
<dbReference type="PROSITE" id="PS50096">
    <property type="entry name" value="IQ"/>
    <property type="match status" value="1"/>
</dbReference>
<evidence type="ECO:0000313" key="11">
    <source>
        <dbReference type="Proteomes" id="UP000594262"/>
    </source>
</evidence>
<dbReference type="AlphaFoldDB" id="A0A7M5X077"/>
<dbReference type="GO" id="GO:0000146">
    <property type="term" value="F:microfilament motor activity"/>
    <property type="evidence" value="ECO:0007669"/>
    <property type="project" value="TreeGrafter"/>
</dbReference>
<dbReference type="Proteomes" id="UP000594262">
    <property type="component" value="Unplaced"/>
</dbReference>
<dbReference type="Pfam" id="PF06017">
    <property type="entry name" value="Myosin_TH1"/>
    <property type="match status" value="1"/>
</dbReference>
<dbReference type="GO" id="GO:0030048">
    <property type="term" value="P:actin filament-based movement"/>
    <property type="evidence" value="ECO:0007669"/>
    <property type="project" value="TreeGrafter"/>
</dbReference>
<evidence type="ECO:0000313" key="10">
    <source>
        <dbReference type="EnsemblMetazoa" id="CLYHEMP015693.1"/>
    </source>
</evidence>
<dbReference type="InterPro" id="IPR036961">
    <property type="entry name" value="Kinesin_motor_dom_sf"/>
</dbReference>
<feature type="domain" description="Myosin motor" evidence="8">
    <location>
        <begin position="9"/>
        <end position="694"/>
    </location>
</feature>
<protein>
    <submittedName>
        <fullName evidence="10">Uncharacterized protein</fullName>
    </submittedName>
</protein>
<evidence type="ECO:0000256" key="1">
    <source>
        <dbReference type="ARBA" id="ARBA00008314"/>
    </source>
</evidence>
<evidence type="ECO:0000256" key="5">
    <source>
        <dbReference type="ARBA" id="ARBA00023175"/>
    </source>
</evidence>
<reference evidence="10" key="1">
    <citation type="submission" date="2021-01" db="UniProtKB">
        <authorList>
            <consortium name="EnsemblMetazoa"/>
        </authorList>
    </citation>
    <scope>IDENTIFICATION</scope>
</reference>
<evidence type="ECO:0000256" key="2">
    <source>
        <dbReference type="ARBA" id="ARBA00022741"/>
    </source>
</evidence>
<dbReference type="FunFam" id="1.10.10.820:FF:000001">
    <property type="entry name" value="Myosin heavy chain"/>
    <property type="match status" value="1"/>
</dbReference>
<dbReference type="RefSeq" id="XP_066919349.1">
    <property type="nucleotide sequence ID" value="XM_067063248.1"/>
</dbReference>
<dbReference type="GO" id="GO:0005902">
    <property type="term" value="C:microvillus"/>
    <property type="evidence" value="ECO:0007669"/>
    <property type="project" value="TreeGrafter"/>
</dbReference>
<dbReference type="Pfam" id="PF00063">
    <property type="entry name" value="Myosin_head"/>
    <property type="match status" value="1"/>
</dbReference>
<dbReference type="Gene3D" id="1.20.58.530">
    <property type="match status" value="1"/>
</dbReference>
<keyword evidence="3 7" id="KW-0067">ATP-binding</keyword>
<dbReference type="InterPro" id="IPR027417">
    <property type="entry name" value="P-loop_NTPase"/>
</dbReference>
<dbReference type="EnsemblMetazoa" id="CLYHEMT015693.1">
    <property type="protein sequence ID" value="CLYHEMP015693.1"/>
    <property type="gene ID" value="CLYHEMG015693"/>
</dbReference>
<keyword evidence="2 7" id="KW-0547">Nucleotide-binding</keyword>
<evidence type="ECO:0000256" key="4">
    <source>
        <dbReference type="ARBA" id="ARBA00023123"/>
    </source>
</evidence>
<accession>A0A7M5X077</accession>
<dbReference type="GO" id="GO:0006897">
    <property type="term" value="P:endocytosis"/>
    <property type="evidence" value="ECO:0007669"/>
    <property type="project" value="TreeGrafter"/>
</dbReference>
<dbReference type="PROSITE" id="PS51757">
    <property type="entry name" value="TH1"/>
    <property type="match status" value="1"/>
</dbReference>
<comment type="similarity">
    <text evidence="1 7">Belongs to the TRAFAC class myosin-kinesin ATPase superfamily. Myosin family.</text>
</comment>
<dbReference type="SUPFAM" id="SSF52540">
    <property type="entry name" value="P-loop containing nucleoside triphosphate hydrolases"/>
    <property type="match status" value="1"/>
</dbReference>
<keyword evidence="6 7" id="KW-0009">Actin-binding</keyword>
<dbReference type="InterPro" id="IPR001609">
    <property type="entry name" value="Myosin_head_motor_dom-like"/>
</dbReference>
<dbReference type="PROSITE" id="PS51456">
    <property type="entry name" value="MYOSIN_MOTOR"/>
    <property type="match status" value="1"/>
</dbReference>
<dbReference type="Gene3D" id="1.20.5.4820">
    <property type="match status" value="1"/>
</dbReference>
<dbReference type="PANTHER" id="PTHR13140">
    <property type="entry name" value="MYOSIN"/>
    <property type="match status" value="1"/>
</dbReference>
<proteinExistence type="inferred from homology"/>
<keyword evidence="11" id="KW-1185">Reference proteome</keyword>
<evidence type="ECO:0000259" key="9">
    <source>
        <dbReference type="PROSITE" id="PS51757"/>
    </source>
</evidence>
<name>A0A7M5X077_9CNID</name>
<keyword evidence="5 7" id="KW-0505">Motor protein</keyword>
<evidence type="ECO:0000256" key="6">
    <source>
        <dbReference type="ARBA" id="ARBA00023203"/>
    </source>
</evidence>
<dbReference type="PANTHER" id="PTHR13140:SF713">
    <property type="entry name" value="UNCONVENTIONAL MYOSIN ID"/>
    <property type="match status" value="1"/>
</dbReference>
<dbReference type="InterPro" id="IPR010926">
    <property type="entry name" value="Myosin_TH1"/>
</dbReference>
<dbReference type="Gene3D" id="1.20.120.720">
    <property type="entry name" value="Myosin VI head, motor domain, U50 subdomain"/>
    <property type="match status" value="1"/>
</dbReference>
<dbReference type="Gene3D" id="3.40.850.10">
    <property type="entry name" value="Kinesin motor domain"/>
    <property type="match status" value="1"/>
</dbReference>
<dbReference type="GeneID" id="136806664"/>